<feature type="region of interest" description="Disordered" evidence="1">
    <location>
        <begin position="16"/>
        <end position="63"/>
    </location>
</feature>
<evidence type="ECO:0000313" key="3">
    <source>
        <dbReference type="Proteomes" id="UP000469558"/>
    </source>
</evidence>
<dbReference type="Proteomes" id="UP000469558">
    <property type="component" value="Unassembled WGS sequence"/>
</dbReference>
<dbReference type="Pfam" id="PF11905">
    <property type="entry name" value="DUF3425"/>
    <property type="match status" value="1"/>
</dbReference>
<feature type="compositionally biased region" description="Basic residues" evidence="1">
    <location>
        <begin position="29"/>
        <end position="46"/>
    </location>
</feature>
<reference evidence="2 3" key="1">
    <citation type="submission" date="2018-05" db="EMBL/GenBank/DDBJ databases">
        <title>Genome sequencing and assembly of the regulated plant pathogen Lachnellula willkommii and related sister species for the development of diagnostic species identification markers.</title>
        <authorList>
            <person name="Giroux E."/>
            <person name="Bilodeau G."/>
        </authorList>
    </citation>
    <scope>NUCLEOTIDE SEQUENCE [LARGE SCALE GENOMIC DNA]</scope>
    <source>
        <strain evidence="2 3">CBS 268.59</strain>
    </source>
</reference>
<protein>
    <recommendedName>
        <fullName evidence="4">BZIP domain-containing protein</fullName>
    </recommendedName>
</protein>
<sequence length="337" mass="37465">MTTILFANELQEARVRDDDWKGKSDPAERRKRQNRLHQRAWRRRKALQASAESSGQPNGQNATVLTVRRPGAVGDFLQPLVKDLVSGCQRMPVIFDLPEARDALWDSLENLDEPQRLFTYFAALKAQRKSEIISTLSLSSQPTNGSACLQALTRAGHIVARNTLSKNRFPLSADHQLFVLVQHNALRGSMANISLLHRLAGRPVNGWEDFCAEDLLLAPATAPPCLLPTALQKSTAHEAWIDIIPYPTLRDNILRNQDSIDADELCSDFLGGMYEGLSEVQHRGMVLWGEPWDGAGWEISEGFARKWARLLRGCGDVIAASNEVEGGQGEVRLVVEV</sequence>
<keyword evidence="3" id="KW-1185">Reference proteome</keyword>
<dbReference type="InterPro" id="IPR021833">
    <property type="entry name" value="DUF3425"/>
</dbReference>
<evidence type="ECO:0000313" key="2">
    <source>
        <dbReference type="EMBL" id="TVY59675.1"/>
    </source>
</evidence>
<evidence type="ECO:0000256" key="1">
    <source>
        <dbReference type="SAM" id="MobiDB-lite"/>
    </source>
</evidence>
<organism evidence="2 3">
    <name type="scientific">Lachnellula suecica</name>
    <dbReference type="NCBI Taxonomy" id="602035"/>
    <lineage>
        <taxon>Eukaryota</taxon>
        <taxon>Fungi</taxon>
        <taxon>Dikarya</taxon>
        <taxon>Ascomycota</taxon>
        <taxon>Pezizomycotina</taxon>
        <taxon>Leotiomycetes</taxon>
        <taxon>Helotiales</taxon>
        <taxon>Lachnaceae</taxon>
        <taxon>Lachnellula</taxon>
    </lineage>
</organism>
<feature type="compositionally biased region" description="Polar residues" evidence="1">
    <location>
        <begin position="50"/>
        <end position="63"/>
    </location>
</feature>
<proteinExistence type="predicted"/>
<comment type="caution">
    <text evidence="2">The sequence shown here is derived from an EMBL/GenBank/DDBJ whole genome shotgun (WGS) entry which is preliminary data.</text>
</comment>
<evidence type="ECO:0008006" key="4">
    <source>
        <dbReference type="Google" id="ProtNLM"/>
    </source>
</evidence>
<gene>
    <name evidence="2" type="ORF">LSUE1_G007279</name>
</gene>
<name>A0A8T9BTJ8_9HELO</name>
<dbReference type="AlphaFoldDB" id="A0A8T9BTJ8"/>
<dbReference type="OrthoDB" id="2245989at2759"/>
<dbReference type="PANTHER" id="PTHR38116:SF5">
    <property type="entry name" value="BZIP DOMAIN-CONTAINING PROTEIN"/>
    <property type="match status" value="1"/>
</dbReference>
<feature type="compositionally biased region" description="Basic and acidic residues" evidence="1">
    <location>
        <begin position="16"/>
        <end position="28"/>
    </location>
</feature>
<accession>A0A8T9BTJ8</accession>
<dbReference type="EMBL" id="QGMK01002246">
    <property type="protein sequence ID" value="TVY59675.1"/>
    <property type="molecule type" value="Genomic_DNA"/>
</dbReference>
<dbReference type="PANTHER" id="PTHR38116">
    <property type="entry name" value="CHROMOSOME 7, WHOLE GENOME SHOTGUN SEQUENCE"/>
    <property type="match status" value="1"/>
</dbReference>